<dbReference type="RefSeq" id="XP_046008227.1">
    <property type="nucleotide sequence ID" value="XM_046155033.1"/>
</dbReference>
<dbReference type="PROSITE" id="PS50404">
    <property type="entry name" value="GST_NTER"/>
    <property type="match status" value="1"/>
</dbReference>
<sequence length="285" mass="32058">MSTGTTTTTTTATTMMDYYDIAMRAPVAETCCSVNPWKARLALNFKAAPYKTHWVSLPDIPKTRTSLGVAPCRKHASGAEYPTLPVLIDHATGSKIGDSFEIAVYLQKQYPTSGAGNLFPQDVSEIGYTYGQELAPWMPPLSERNEEPEYDDYSRFNREVDLAFTTHVGLMGYFLPLENEAAKKVFLDRAGLQSWEQIGVHGEVRQGLLNGFWAMLNDMARIFKRRDQGPFILGDRATYADLCLGGWLFMASRTLPKEEWEQVITGNDRVYGRLFETLGKWAEVK</sequence>
<evidence type="ECO:0000313" key="2">
    <source>
        <dbReference type="EMBL" id="KAH7024679.1"/>
    </source>
</evidence>
<dbReference type="EMBL" id="JAGTJQ010000009">
    <property type="protein sequence ID" value="KAH7024679.1"/>
    <property type="molecule type" value="Genomic_DNA"/>
</dbReference>
<dbReference type="InterPro" id="IPR036249">
    <property type="entry name" value="Thioredoxin-like_sf"/>
</dbReference>
<dbReference type="OrthoDB" id="4951845at2759"/>
<dbReference type="GeneID" id="70184579"/>
<dbReference type="AlphaFoldDB" id="A0A9P8XY24"/>
<dbReference type="Gene3D" id="1.20.1050.10">
    <property type="match status" value="1"/>
</dbReference>
<dbReference type="InterPro" id="IPR054416">
    <property type="entry name" value="GST_UstS-like_C"/>
</dbReference>
<feature type="domain" description="GST N-terminal" evidence="1">
    <location>
        <begin position="23"/>
        <end position="114"/>
    </location>
</feature>
<dbReference type="InterPro" id="IPR004045">
    <property type="entry name" value="Glutathione_S-Trfase_N"/>
</dbReference>
<accession>A0A9P8XY24</accession>
<evidence type="ECO:0000313" key="3">
    <source>
        <dbReference type="Proteomes" id="UP000756346"/>
    </source>
</evidence>
<keyword evidence="3" id="KW-1185">Reference proteome</keyword>
<dbReference type="InterPro" id="IPR036282">
    <property type="entry name" value="Glutathione-S-Trfase_C_sf"/>
</dbReference>
<proteinExistence type="predicted"/>
<dbReference type="Pfam" id="PF22041">
    <property type="entry name" value="GST_C_7"/>
    <property type="match status" value="1"/>
</dbReference>
<dbReference type="Proteomes" id="UP000756346">
    <property type="component" value="Unassembled WGS sequence"/>
</dbReference>
<reference evidence="2" key="1">
    <citation type="journal article" date="2021" name="Nat. Commun.">
        <title>Genetic determinants of endophytism in the Arabidopsis root mycobiome.</title>
        <authorList>
            <person name="Mesny F."/>
            <person name="Miyauchi S."/>
            <person name="Thiergart T."/>
            <person name="Pickel B."/>
            <person name="Atanasova L."/>
            <person name="Karlsson M."/>
            <person name="Huettel B."/>
            <person name="Barry K.W."/>
            <person name="Haridas S."/>
            <person name="Chen C."/>
            <person name="Bauer D."/>
            <person name="Andreopoulos W."/>
            <person name="Pangilinan J."/>
            <person name="LaButti K."/>
            <person name="Riley R."/>
            <person name="Lipzen A."/>
            <person name="Clum A."/>
            <person name="Drula E."/>
            <person name="Henrissat B."/>
            <person name="Kohler A."/>
            <person name="Grigoriev I.V."/>
            <person name="Martin F.M."/>
            <person name="Hacquard S."/>
        </authorList>
    </citation>
    <scope>NUCLEOTIDE SEQUENCE</scope>
    <source>
        <strain evidence="2">MPI-CAGE-CH-0230</strain>
    </source>
</reference>
<comment type="caution">
    <text evidence="2">The sequence shown here is derived from an EMBL/GenBank/DDBJ whole genome shotgun (WGS) entry which is preliminary data.</text>
</comment>
<organism evidence="2 3">
    <name type="scientific">Microdochium trichocladiopsis</name>
    <dbReference type="NCBI Taxonomy" id="1682393"/>
    <lineage>
        <taxon>Eukaryota</taxon>
        <taxon>Fungi</taxon>
        <taxon>Dikarya</taxon>
        <taxon>Ascomycota</taxon>
        <taxon>Pezizomycotina</taxon>
        <taxon>Sordariomycetes</taxon>
        <taxon>Xylariomycetidae</taxon>
        <taxon>Xylariales</taxon>
        <taxon>Microdochiaceae</taxon>
        <taxon>Microdochium</taxon>
    </lineage>
</organism>
<gene>
    <name evidence="2" type="ORF">B0I36DRAFT_331851</name>
</gene>
<dbReference type="SUPFAM" id="SSF52833">
    <property type="entry name" value="Thioredoxin-like"/>
    <property type="match status" value="1"/>
</dbReference>
<evidence type="ECO:0000259" key="1">
    <source>
        <dbReference type="PROSITE" id="PS50404"/>
    </source>
</evidence>
<dbReference type="SUPFAM" id="SSF47616">
    <property type="entry name" value="GST C-terminal domain-like"/>
    <property type="match status" value="1"/>
</dbReference>
<name>A0A9P8XY24_9PEZI</name>
<protein>
    <recommendedName>
        <fullName evidence="1">GST N-terminal domain-containing protein</fullName>
    </recommendedName>
</protein>
<dbReference type="Pfam" id="PF13409">
    <property type="entry name" value="GST_N_2"/>
    <property type="match status" value="1"/>
</dbReference>
<dbReference type="Gene3D" id="3.40.30.10">
    <property type="entry name" value="Glutaredoxin"/>
    <property type="match status" value="1"/>
</dbReference>